<keyword evidence="1" id="KW-0732">Signal</keyword>
<dbReference type="AlphaFoldDB" id="J6F546"/>
<proteinExistence type="predicted"/>
<dbReference type="RefSeq" id="XP_014183329.1">
    <property type="nucleotide sequence ID" value="XM_014327854.1"/>
</dbReference>
<name>J6F546_TRIAS</name>
<dbReference type="EMBL" id="ALBS01000032">
    <property type="protein sequence ID" value="EJT52144.1"/>
    <property type="molecule type" value="Genomic_DNA"/>
</dbReference>
<gene>
    <name evidence="2" type="ORF">A1Q1_06250</name>
</gene>
<dbReference type="HOGENOM" id="CLU_1918545_0_0_1"/>
<protein>
    <submittedName>
        <fullName evidence="2">Uncharacterized protein</fullName>
    </submittedName>
</protein>
<dbReference type="GeneID" id="25989762"/>
<reference evidence="2 3" key="1">
    <citation type="journal article" date="2012" name="Eukaryot. Cell">
        <title>Draft genome sequence of CBS 2479, the standard type strain of Trichosporon asahii.</title>
        <authorList>
            <person name="Yang R.Y."/>
            <person name="Li H.T."/>
            <person name="Zhu H."/>
            <person name="Zhou G.P."/>
            <person name="Wang M."/>
            <person name="Wang L."/>
        </authorList>
    </citation>
    <scope>NUCLEOTIDE SEQUENCE [LARGE SCALE GENOMIC DNA]</scope>
    <source>
        <strain evidence="3">ATCC 90039 / CBS 2479 / JCM 2466 / KCTC 7840 / NCYC 2677 / UAMH 7654</strain>
    </source>
</reference>
<feature type="signal peptide" evidence="1">
    <location>
        <begin position="1"/>
        <end position="20"/>
    </location>
</feature>
<evidence type="ECO:0000313" key="3">
    <source>
        <dbReference type="Proteomes" id="UP000002748"/>
    </source>
</evidence>
<organism evidence="2 3">
    <name type="scientific">Trichosporon asahii var. asahii (strain ATCC 90039 / CBS 2479 / JCM 2466 / KCTC 7840 / NBRC 103889/ NCYC 2677 / UAMH 7654)</name>
    <name type="common">Yeast</name>
    <dbReference type="NCBI Taxonomy" id="1186058"/>
    <lineage>
        <taxon>Eukaryota</taxon>
        <taxon>Fungi</taxon>
        <taxon>Dikarya</taxon>
        <taxon>Basidiomycota</taxon>
        <taxon>Agaricomycotina</taxon>
        <taxon>Tremellomycetes</taxon>
        <taxon>Trichosporonales</taxon>
        <taxon>Trichosporonaceae</taxon>
        <taxon>Trichosporon</taxon>
    </lineage>
</organism>
<dbReference type="Proteomes" id="UP000002748">
    <property type="component" value="Unassembled WGS sequence"/>
</dbReference>
<comment type="caution">
    <text evidence="2">The sequence shown here is derived from an EMBL/GenBank/DDBJ whole genome shotgun (WGS) entry which is preliminary data.</text>
</comment>
<dbReference type="VEuPathDB" id="FungiDB:A1Q1_06250"/>
<evidence type="ECO:0000256" key="1">
    <source>
        <dbReference type="SAM" id="SignalP"/>
    </source>
</evidence>
<feature type="chain" id="PRO_5003787566" evidence="1">
    <location>
        <begin position="21"/>
        <end position="132"/>
    </location>
</feature>
<dbReference type="KEGG" id="tasa:A1Q1_06250"/>
<sequence>MVLTTALSTLALAIVASATAVDMSPRQDMYWEVQAYSDDSCQNQVHSDYGTGTVQCRSFGATPVNSIKIKGHNVMFGTSENIAGTSCYGANGNTYPNEGLCQKIGGAKRGYWVYYQAPSKKFRDATFLSDDL</sequence>
<evidence type="ECO:0000313" key="2">
    <source>
        <dbReference type="EMBL" id="EJT52144.1"/>
    </source>
</evidence>
<accession>J6F546</accession>